<evidence type="ECO:0000256" key="3">
    <source>
        <dbReference type="ARBA" id="ARBA00022840"/>
    </source>
</evidence>
<dbReference type="EC" id="2.7.1.24" evidence="5 6"/>
<comment type="similarity">
    <text evidence="1 5">Belongs to the CoaE family.</text>
</comment>
<keyword evidence="5 7" id="KW-0808">Transferase</keyword>
<reference evidence="7 8" key="1">
    <citation type="submission" date="2023-02" db="EMBL/GenBank/DDBJ databases">
        <title>Mannheimia cairiniae sp. nov., a novel species of Mannheimia obtained from moscovy ducks (Cairina moschata) and reclassification of Mannheimia ovis as heterotypic synonym of Mannheimia pernigra.</title>
        <authorList>
            <person name="Christensen H."/>
        </authorList>
    </citation>
    <scope>NUCLEOTIDE SEQUENCE [LARGE SCALE GENOMIC DNA]</scope>
    <source>
        <strain evidence="7 8">AT1</strain>
    </source>
</reference>
<dbReference type="NCBIfam" id="TIGR00152">
    <property type="entry name" value="dephospho-CoA kinase"/>
    <property type="match status" value="1"/>
</dbReference>
<proteinExistence type="inferred from homology"/>
<dbReference type="PANTHER" id="PTHR10695:SF46">
    <property type="entry name" value="BIFUNCTIONAL COENZYME A SYNTHASE-RELATED"/>
    <property type="match status" value="1"/>
</dbReference>
<evidence type="ECO:0000313" key="7">
    <source>
        <dbReference type="EMBL" id="MDD0823058.1"/>
    </source>
</evidence>
<sequence length="203" mass="23000">MAYVIGLTGGIGSGKTTIANLFAELGMPVIDADIVARQVVEKGSPLLEKIAEHFGSQILTSEQELNRTALRQIVFNNESEKMWLNNLLHPAIREEMLKQLSQVKAPYVIWVVPLLIENKLTEFCDRILVVDVLPEIQLERASKRDKSKIETIKNIMAAQVSREERLSYADDIIENNLPLKQGLVNIQNQVRMLHKQYLVLAEK</sequence>
<comment type="catalytic activity">
    <reaction evidence="5">
        <text>3'-dephospho-CoA + ATP = ADP + CoA + H(+)</text>
        <dbReference type="Rhea" id="RHEA:18245"/>
        <dbReference type="ChEBI" id="CHEBI:15378"/>
        <dbReference type="ChEBI" id="CHEBI:30616"/>
        <dbReference type="ChEBI" id="CHEBI:57287"/>
        <dbReference type="ChEBI" id="CHEBI:57328"/>
        <dbReference type="ChEBI" id="CHEBI:456216"/>
        <dbReference type="EC" id="2.7.1.24"/>
    </reaction>
</comment>
<evidence type="ECO:0000256" key="1">
    <source>
        <dbReference type="ARBA" id="ARBA00009018"/>
    </source>
</evidence>
<protein>
    <recommendedName>
        <fullName evidence="5 6">Dephospho-CoA kinase</fullName>
        <ecNumber evidence="5 6">2.7.1.24</ecNumber>
    </recommendedName>
    <alternativeName>
        <fullName evidence="5">Dephosphocoenzyme A kinase</fullName>
    </alternativeName>
</protein>
<dbReference type="EMBL" id="JAQSJE010000001">
    <property type="protein sequence ID" value="MDD0823058.1"/>
    <property type="molecule type" value="Genomic_DNA"/>
</dbReference>
<dbReference type="RefSeq" id="WP_273748463.1">
    <property type="nucleotide sequence ID" value="NZ_JAQSJE010000001.1"/>
</dbReference>
<evidence type="ECO:0000256" key="2">
    <source>
        <dbReference type="ARBA" id="ARBA00022741"/>
    </source>
</evidence>
<dbReference type="Pfam" id="PF01121">
    <property type="entry name" value="CoaE"/>
    <property type="match status" value="1"/>
</dbReference>
<dbReference type="PANTHER" id="PTHR10695">
    <property type="entry name" value="DEPHOSPHO-COA KINASE-RELATED"/>
    <property type="match status" value="1"/>
</dbReference>
<organism evidence="7 8">
    <name type="scientific">Mannheimia cairinae</name>
    <dbReference type="NCBI Taxonomy" id="3025936"/>
    <lineage>
        <taxon>Bacteria</taxon>
        <taxon>Pseudomonadati</taxon>
        <taxon>Pseudomonadota</taxon>
        <taxon>Gammaproteobacteria</taxon>
        <taxon>Pasteurellales</taxon>
        <taxon>Pasteurellaceae</taxon>
        <taxon>Mannheimia</taxon>
    </lineage>
</organism>
<evidence type="ECO:0000256" key="4">
    <source>
        <dbReference type="ARBA" id="ARBA00022993"/>
    </source>
</evidence>
<comment type="caution">
    <text evidence="7">The sequence shown here is derived from an EMBL/GenBank/DDBJ whole genome shotgun (WGS) entry which is preliminary data.</text>
</comment>
<keyword evidence="2 5" id="KW-0547">Nucleotide-binding</keyword>
<gene>
    <name evidence="5 7" type="primary">coaE</name>
    <name evidence="7" type="ORF">PTQ27_01035</name>
</gene>
<dbReference type="Proteomes" id="UP001221909">
    <property type="component" value="Unassembled WGS sequence"/>
</dbReference>
<comment type="subcellular location">
    <subcellularLocation>
        <location evidence="5">Cytoplasm</location>
    </subcellularLocation>
</comment>
<keyword evidence="3 5" id="KW-0067">ATP-binding</keyword>
<dbReference type="CDD" id="cd02022">
    <property type="entry name" value="DPCK"/>
    <property type="match status" value="1"/>
</dbReference>
<keyword evidence="8" id="KW-1185">Reference proteome</keyword>
<evidence type="ECO:0000256" key="6">
    <source>
        <dbReference type="NCBIfam" id="TIGR00152"/>
    </source>
</evidence>
<keyword evidence="5" id="KW-0963">Cytoplasm</keyword>
<evidence type="ECO:0000313" key="8">
    <source>
        <dbReference type="Proteomes" id="UP001221909"/>
    </source>
</evidence>
<dbReference type="Gene3D" id="3.40.50.300">
    <property type="entry name" value="P-loop containing nucleotide triphosphate hydrolases"/>
    <property type="match status" value="1"/>
</dbReference>
<comment type="pathway">
    <text evidence="5">Cofactor biosynthesis; coenzyme A biosynthesis; CoA from (R)-pantothenate: step 5/5.</text>
</comment>
<accession>A0ABT5MQD4</accession>
<feature type="binding site" evidence="5">
    <location>
        <begin position="12"/>
        <end position="17"/>
    </location>
    <ligand>
        <name>ATP</name>
        <dbReference type="ChEBI" id="CHEBI:30616"/>
    </ligand>
</feature>
<dbReference type="HAMAP" id="MF_00376">
    <property type="entry name" value="Dephospho_CoA_kinase"/>
    <property type="match status" value="1"/>
</dbReference>
<comment type="function">
    <text evidence="5">Catalyzes the phosphorylation of the 3'-hydroxyl group of dephosphocoenzyme A to form coenzyme A.</text>
</comment>
<dbReference type="InterPro" id="IPR001977">
    <property type="entry name" value="Depp_CoAkinase"/>
</dbReference>
<evidence type="ECO:0000256" key="5">
    <source>
        <dbReference type="HAMAP-Rule" id="MF_00376"/>
    </source>
</evidence>
<dbReference type="InterPro" id="IPR027417">
    <property type="entry name" value="P-loop_NTPase"/>
</dbReference>
<keyword evidence="4 5" id="KW-0173">Coenzyme A biosynthesis</keyword>
<keyword evidence="5 7" id="KW-0418">Kinase</keyword>
<dbReference type="PROSITE" id="PS51219">
    <property type="entry name" value="DPCK"/>
    <property type="match status" value="1"/>
</dbReference>
<dbReference type="GO" id="GO:0004140">
    <property type="term" value="F:dephospho-CoA kinase activity"/>
    <property type="evidence" value="ECO:0007669"/>
    <property type="project" value="UniProtKB-EC"/>
</dbReference>
<name>A0ABT5MQD4_9PAST</name>
<dbReference type="SUPFAM" id="SSF52540">
    <property type="entry name" value="P-loop containing nucleoside triphosphate hydrolases"/>
    <property type="match status" value="1"/>
</dbReference>